<evidence type="ECO:0000259" key="2">
    <source>
        <dbReference type="Pfam" id="PF13386"/>
    </source>
</evidence>
<name>A0A316FH76_9BURK</name>
<feature type="domain" description="Urease accessory protein UreH-like transmembrane" evidence="2">
    <location>
        <begin position="2"/>
        <end position="180"/>
    </location>
</feature>
<comment type="caution">
    <text evidence="3">The sequence shown here is derived from an EMBL/GenBank/DDBJ whole genome shotgun (WGS) entry which is preliminary data.</text>
</comment>
<keyword evidence="1" id="KW-0812">Transmembrane</keyword>
<dbReference type="InterPro" id="IPR039447">
    <property type="entry name" value="UreH-like_TM_dom"/>
</dbReference>
<dbReference type="Proteomes" id="UP000245754">
    <property type="component" value="Unassembled WGS sequence"/>
</dbReference>
<keyword evidence="4" id="KW-1185">Reference proteome</keyword>
<feature type="transmembrane region" description="Helical" evidence="1">
    <location>
        <begin position="134"/>
        <end position="158"/>
    </location>
</feature>
<organism evidence="3 4">
    <name type="scientific">Cupriavidus plantarum</name>
    <dbReference type="NCBI Taxonomy" id="942865"/>
    <lineage>
        <taxon>Bacteria</taxon>
        <taxon>Pseudomonadati</taxon>
        <taxon>Pseudomonadota</taxon>
        <taxon>Betaproteobacteria</taxon>
        <taxon>Burkholderiales</taxon>
        <taxon>Burkholderiaceae</taxon>
        <taxon>Cupriavidus</taxon>
    </lineage>
</organism>
<feature type="transmembrane region" description="Helical" evidence="1">
    <location>
        <begin position="170"/>
        <end position="188"/>
    </location>
</feature>
<evidence type="ECO:0000256" key="1">
    <source>
        <dbReference type="SAM" id="Phobius"/>
    </source>
</evidence>
<evidence type="ECO:0000313" key="4">
    <source>
        <dbReference type="Proteomes" id="UP000245754"/>
    </source>
</evidence>
<feature type="transmembrane region" description="Helical" evidence="1">
    <location>
        <begin position="30"/>
        <end position="51"/>
    </location>
</feature>
<keyword evidence="1" id="KW-1133">Transmembrane helix</keyword>
<dbReference type="Pfam" id="PF13386">
    <property type="entry name" value="DsbD_2"/>
    <property type="match status" value="1"/>
</dbReference>
<proteinExistence type="predicted"/>
<feature type="transmembrane region" description="Helical" evidence="1">
    <location>
        <begin position="106"/>
        <end position="128"/>
    </location>
</feature>
<reference evidence="3 4" key="1">
    <citation type="submission" date="2018-05" db="EMBL/GenBank/DDBJ databases">
        <title>Genomic Encyclopedia of Type Strains, Phase IV (KMG-V): Genome sequencing to study the core and pangenomes of soil and plant-associated prokaryotes.</title>
        <authorList>
            <person name="Whitman W."/>
        </authorList>
    </citation>
    <scope>NUCLEOTIDE SEQUENCE [LARGE SCALE GENOMIC DNA]</scope>
    <source>
        <strain evidence="3 4">SLV-132</strain>
    </source>
</reference>
<dbReference type="EMBL" id="QGGT01000001">
    <property type="protein sequence ID" value="PWK37000.1"/>
    <property type="molecule type" value="Genomic_DNA"/>
</dbReference>
<accession>A0A316FH76</accession>
<gene>
    <name evidence="3" type="ORF">C7419_101876</name>
</gene>
<sequence length="202" mass="21355">MHAGRVTTYAMLGAWMGAIGTLAWKQDVLPLQRALFAFGSAMLIVAGIALMRGRAWRAPWLERVMARAVGSVDADARRHGTVARVCGSMRDMWARMSTMPRQFIKGLLWGLVPCGMVYAALALALLAGNAASGALVMAAFGLGTLPNLVALSGVSGWLRRQARRPAVRTLAGLAVAGFGVAGMARAVLLPGMLAREGFCLVF</sequence>
<dbReference type="AlphaFoldDB" id="A0A316FH76"/>
<dbReference type="PANTHER" id="PTHR42208">
    <property type="entry name" value="HEAVY METAL TRANSPORTER-RELATED"/>
    <property type="match status" value="1"/>
</dbReference>
<protein>
    <recommendedName>
        <fullName evidence="2">Urease accessory protein UreH-like transmembrane domain-containing protein</fullName>
    </recommendedName>
</protein>
<dbReference type="PANTHER" id="PTHR42208:SF1">
    <property type="entry name" value="HEAVY METAL TRANSPORTER"/>
    <property type="match status" value="1"/>
</dbReference>
<keyword evidence="1" id="KW-0472">Membrane</keyword>
<feature type="transmembrane region" description="Helical" evidence="1">
    <location>
        <begin position="7"/>
        <end position="24"/>
    </location>
</feature>
<evidence type="ECO:0000313" key="3">
    <source>
        <dbReference type="EMBL" id="PWK37000.1"/>
    </source>
</evidence>